<reference evidence="1 2" key="1">
    <citation type="submission" date="2020-03" db="EMBL/GenBank/DDBJ databases">
        <title>Genomic Encyclopedia of Type Strains, Phase IV (KMG-IV): sequencing the most valuable type-strain genomes for metagenomic binning, comparative biology and taxonomic classification.</title>
        <authorList>
            <person name="Goeker M."/>
        </authorList>
    </citation>
    <scope>NUCLEOTIDE SEQUENCE [LARGE SCALE GENOMIC DNA]</scope>
    <source>
        <strain evidence="1 2">DSM 4733</strain>
    </source>
</reference>
<dbReference type="RefSeq" id="WP_167300951.1">
    <property type="nucleotide sequence ID" value="NZ_CP170557.1"/>
</dbReference>
<dbReference type="AlphaFoldDB" id="A0A7X5ZWW0"/>
<keyword evidence="2" id="KW-1185">Reference proteome</keyword>
<dbReference type="EMBL" id="JAASQV010000004">
    <property type="protein sequence ID" value="NIJ66612.1"/>
    <property type="molecule type" value="Genomic_DNA"/>
</dbReference>
<evidence type="ECO:0000313" key="2">
    <source>
        <dbReference type="Proteomes" id="UP000564677"/>
    </source>
</evidence>
<comment type="caution">
    <text evidence="1">The sequence shown here is derived from an EMBL/GenBank/DDBJ whole genome shotgun (WGS) entry which is preliminary data.</text>
</comment>
<protein>
    <submittedName>
        <fullName evidence="1">Uncharacterized protein</fullName>
    </submittedName>
</protein>
<evidence type="ECO:0000313" key="1">
    <source>
        <dbReference type="EMBL" id="NIJ66612.1"/>
    </source>
</evidence>
<sequence>MLHWIRGRARCVVGKHERNFKEVRPTRDGRHTSKCRYCGAPMLRRAKYDWIML</sequence>
<organism evidence="1 2">
    <name type="scientific">Sphingomonas leidyi</name>
    <dbReference type="NCBI Taxonomy" id="68569"/>
    <lineage>
        <taxon>Bacteria</taxon>
        <taxon>Pseudomonadati</taxon>
        <taxon>Pseudomonadota</taxon>
        <taxon>Alphaproteobacteria</taxon>
        <taxon>Sphingomonadales</taxon>
        <taxon>Sphingomonadaceae</taxon>
        <taxon>Sphingomonas</taxon>
    </lineage>
</organism>
<gene>
    <name evidence="1" type="ORF">FHR20_003588</name>
</gene>
<dbReference type="Proteomes" id="UP000564677">
    <property type="component" value="Unassembled WGS sequence"/>
</dbReference>
<name>A0A7X5ZWW0_9SPHN</name>
<accession>A0A7X5ZWW0</accession>
<proteinExistence type="predicted"/>